<evidence type="ECO:0000313" key="5">
    <source>
        <dbReference type="EMBL" id="HDS10363.1"/>
    </source>
</evidence>
<comment type="similarity">
    <text evidence="3">Belongs to the TRAFAC class YlqF/YawG GTPase family. MTG1 subfamily.</text>
</comment>
<dbReference type="Gene3D" id="3.40.50.300">
    <property type="entry name" value="P-loop containing nucleotide triphosphate hydrolases"/>
    <property type="match status" value="1"/>
</dbReference>
<dbReference type="Gene3D" id="1.10.1580.10">
    <property type="match status" value="1"/>
</dbReference>
<dbReference type="GO" id="GO:0005525">
    <property type="term" value="F:GTP binding"/>
    <property type="evidence" value="ECO:0007669"/>
    <property type="project" value="UniProtKB-KW"/>
</dbReference>
<accession>A0A7C1E542</accession>
<organism evidence="5">
    <name type="scientific">Fervidicoccus fontis</name>
    <dbReference type="NCBI Taxonomy" id="683846"/>
    <lineage>
        <taxon>Archaea</taxon>
        <taxon>Thermoproteota</taxon>
        <taxon>Thermoprotei</taxon>
        <taxon>Fervidicoccales</taxon>
        <taxon>Fervidicoccaceae</taxon>
        <taxon>Fervidicoccus</taxon>
    </lineage>
</organism>
<evidence type="ECO:0000256" key="2">
    <source>
        <dbReference type="ARBA" id="ARBA00023134"/>
    </source>
</evidence>
<dbReference type="InterPro" id="IPR016478">
    <property type="entry name" value="GTPase_MTG1"/>
</dbReference>
<proteinExistence type="inferred from homology"/>
<dbReference type="SUPFAM" id="SSF52540">
    <property type="entry name" value="P-loop containing nucleoside triphosphate hydrolases"/>
    <property type="match status" value="1"/>
</dbReference>
<dbReference type="Pfam" id="PF01926">
    <property type="entry name" value="MMR_HSR1"/>
    <property type="match status" value="1"/>
</dbReference>
<gene>
    <name evidence="5" type="ORF">ENO04_01890</name>
</gene>
<sequence length="274" mass="31208">MLVWGLFLSIRFASKKEILEKIQLSDIVLVVLDVRNPIGTMSSYLLKVSRGKQRLFVLNKADLVPREISLLWERWFECKGHQALSISANNRLSTLKLRKILRGWAREVNKDRVIVMIAGVPKTGKSSIINVLRGKHSATVSAYPGTTGYTKGFTLFNIEGKIYAWDTPGVFPDVRDPLERIIRLKPPEKIRDPERIATKILSRAKKFVPGSITAKYGVDESLDEYAILEEIARRRGWLEKTTKEPIIEQAGIQVIRDYLDGKIKFYVKPARAEC</sequence>
<dbReference type="InterPro" id="IPR006073">
    <property type="entry name" value="GTP-bd"/>
</dbReference>
<evidence type="ECO:0000256" key="3">
    <source>
        <dbReference type="PIRNR" id="PIRNR006230"/>
    </source>
</evidence>
<dbReference type="PIRSF" id="PIRSF006230">
    <property type="entry name" value="MG442"/>
    <property type="match status" value="1"/>
</dbReference>
<feature type="domain" description="G" evidence="4">
    <location>
        <begin position="115"/>
        <end position="172"/>
    </location>
</feature>
<keyword evidence="2 3" id="KW-0342">GTP-binding</keyword>
<dbReference type="PANTHER" id="PTHR11089:SF30">
    <property type="entry name" value="GUANINE NUCLEOTIDE-BINDING PROTEIN-LIKE 3 HOMOLOG"/>
    <property type="match status" value="1"/>
</dbReference>
<dbReference type="EMBL" id="DSDY01000059">
    <property type="protein sequence ID" value="HDS10363.1"/>
    <property type="molecule type" value="Genomic_DNA"/>
</dbReference>
<comment type="caution">
    <text evidence="5">The sequence shown here is derived from an EMBL/GenBank/DDBJ whole genome shotgun (WGS) entry which is preliminary data.</text>
</comment>
<name>A0A7C1E542_9CREN</name>
<keyword evidence="1 3" id="KW-0547">Nucleotide-binding</keyword>
<evidence type="ECO:0000256" key="1">
    <source>
        <dbReference type="ARBA" id="ARBA00022741"/>
    </source>
</evidence>
<reference evidence="5" key="1">
    <citation type="journal article" date="2020" name="mSystems">
        <title>Genome- and Community-Level Interaction Insights into Carbon Utilization and Element Cycling Functions of Hydrothermarchaeota in Hydrothermal Sediment.</title>
        <authorList>
            <person name="Zhou Z."/>
            <person name="Liu Y."/>
            <person name="Xu W."/>
            <person name="Pan J."/>
            <person name="Luo Z.H."/>
            <person name="Li M."/>
        </authorList>
    </citation>
    <scope>NUCLEOTIDE SEQUENCE [LARGE SCALE GENOMIC DNA]</scope>
    <source>
        <strain evidence="5">SpSt-123</strain>
    </source>
</reference>
<dbReference type="InterPro" id="IPR050755">
    <property type="entry name" value="TRAFAC_YlqF/YawG_RiboMat"/>
</dbReference>
<dbReference type="AlphaFoldDB" id="A0A7C1E542"/>
<dbReference type="InterPro" id="IPR027417">
    <property type="entry name" value="P-loop_NTPase"/>
</dbReference>
<evidence type="ECO:0000259" key="4">
    <source>
        <dbReference type="Pfam" id="PF01926"/>
    </source>
</evidence>
<dbReference type="InterPro" id="IPR023179">
    <property type="entry name" value="GTP-bd_ortho_bundle_sf"/>
</dbReference>
<protein>
    <submittedName>
        <fullName evidence="5">GTP-binding protein</fullName>
    </submittedName>
</protein>
<dbReference type="PANTHER" id="PTHR11089">
    <property type="entry name" value="GTP-BINDING PROTEIN-RELATED"/>
    <property type="match status" value="1"/>
</dbReference>